<dbReference type="InParanoid" id="F7AY57"/>
<evidence type="ECO:0000256" key="2">
    <source>
        <dbReference type="SAM" id="Phobius"/>
    </source>
</evidence>
<evidence type="ECO:0000313" key="5">
    <source>
        <dbReference type="Proteomes" id="UP000008144"/>
    </source>
</evidence>
<reference evidence="4" key="3">
    <citation type="submission" date="2025-08" db="UniProtKB">
        <authorList>
            <consortium name="Ensembl"/>
        </authorList>
    </citation>
    <scope>IDENTIFICATION</scope>
</reference>
<evidence type="ECO:0000259" key="3">
    <source>
        <dbReference type="Pfam" id="PF13888"/>
    </source>
</evidence>
<proteinExistence type="predicted"/>
<dbReference type="Pfam" id="PF13888">
    <property type="entry name" value="MRF_C2"/>
    <property type="match status" value="1"/>
</dbReference>
<dbReference type="AlphaFoldDB" id="F7AY57"/>
<reference evidence="4" key="4">
    <citation type="submission" date="2025-09" db="UniProtKB">
        <authorList>
            <consortium name="Ensembl"/>
        </authorList>
    </citation>
    <scope>IDENTIFICATION</scope>
</reference>
<dbReference type="Proteomes" id="UP000008144">
    <property type="component" value="Chromosome 12"/>
</dbReference>
<dbReference type="STRING" id="7719.ENSCINP00000021587"/>
<sequence length="436" mass="47894">MSHRCVQAMVILLVIVMAFSVVGMSTIYIVSMSKNKSTDNSNCENCRADQLSSGPINSEPTQVNISSSYDSTSSPTTPYFHTTSSTVSLVTGPPIDYCPPTDPDCVPQAEFCCTNAPAGTPIDHSVCFRDLYIGPVEANNFDPEGPEEIVPTPPLSGHKIPSPRDANPRWRGIKGPYHSHVNNEINSAEFEPRFPSGNPKIGIASYPEVEPKNNVDVVKEIRHIPEVRMTDPIIDPEEGSDDGEVPIQRVVHKINKRQTSTNVNSAPMVPNIKLVEPNVTLKDASPPLTPYANCEFLYQNYTFNVPVSPHTPPAVPITLQFNMVTPNTVIMCSLNTKSECPDSNAEQDTGVHQYQQVKGKKKANFQLYFTNYVVADYVFRVTSSTEEPSTICEASNADAGFLYTEFGFHFYRTCSTALPPIGDIDDMEGGMPDYGL</sequence>
<feature type="domain" description="Myelin gene regulatory factor C-terminal" evidence="3">
    <location>
        <begin position="293"/>
        <end position="414"/>
    </location>
</feature>
<keyword evidence="2" id="KW-1133">Transmembrane helix</keyword>
<dbReference type="Ensembl" id="ENSCINT00000021833.2">
    <property type="protein sequence ID" value="ENSCINP00000021587.2"/>
    <property type="gene ID" value="ENSCING00000001840.3"/>
</dbReference>
<evidence type="ECO:0000256" key="1">
    <source>
        <dbReference type="SAM" id="MobiDB-lite"/>
    </source>
</evidence>
<keyword evidence="2" id="KW-0812">Transmembrane</keyword>
<organism evidence="4 5">
    <name type="scientific">Ciona intestinalis</name>
    <name type="common">Transparent sea squirt</name>
    <name type="synonym">Ascidia intestinalis</name>
    <dbReference type="NCBI Taxonomy" id="7719"/>
    <lineage>
        <taxon>Eukaryota</taxon>
        <taxon>Metazoa</taxon>
        <taxon>Chordata</taxon>
        <taxon>Tunicata</taxon>
        <taxon>Ascidiacea</taxon>
        <taxon>Phlebobranchia</taxon>
        <taxon>Cionidae</taxon>
        <taxon>Ciona</taxon>
    </lineage>
</organism>
<keyword evidence="2" id="KW-0472">Membrane</keyword>
<reference evidence="5" key="1">
    <citation type="journal article" date="2002" name="Science">
        <title>The draft genome of Ciona intestinalis: insights into chordate and vertebrate origins.</title>
        <authorList>
            <person name="Dehal P."/>
            <person name="Satou Y."/>
            <person name="Campbell R.K."/>
            <person name="Chapman J."/>
            <person name="Degnan B."/>
            <person name="De Tomaso A."/>
            <person name="Davidson B."/>
            <person name="Di Gregorio A."/>
            <person name="Gelpke M."/>
            <person name="Goodstein D.M."/>
            <person name="Harafuji N."/>
            <person name="Hastings K.E."/>
            <person name="Ho I."/>
            <person name="Hotta K."/>
            <person name="Huang W."/>
            <person name="Kawashima T."/>
            <person name="Lemaire P."/>
            <person name="Martinez D."/>
            <person name="Meinertzhagen I.A."/>
            <person name="Necula S."/>
            <person name="Nonaka M."/>
            <person name="Putnam N."/>
            <person name="Rash S."/>
            <person name="Saiga H."/>
            <person name="Satake M."/>
            <person name="Terry A."/>
            <person name="Yamada L."/>
            <person name="Wang H.G."/>
            <person name="Awazu S."/>
            <person name="Azumi K."/>
            <person name="Boore J."/>
            <person name="Branno M."/>
            <person name="Chin-Bow S."/>
            <person name="DeSantis R."/>
            <person name="Doyle S."/>
            <person name="Francino P."/>
            <person name="Keys D.N."/>
            <person name="Haga S."/>
            <person name="Hayashi H."/>
            <person name="Hino K."/>
            <person name="Imai K.S."/>
            <person name="Inaba K."/>
            <person name="Kano S."/>
            <person name="Kobayashi K."/>
            <person name="Kobayashi M."/>
            <person name="Lee B.I."/>
            <person name="Makabe K.W."/>
            <person name="Manohar C."/>
            <person name="Matassi G."/>
            <person name="Medina M."/>
            <person name="Mochizuki Y."/>
            <person name="Mount S."/>
            <person name="Morishita T."/>
            <person name="Miura S."/>
            <person name="Nakayama A."/>
            <person name="Nishizaka S."/>
            <person name="Nomoto H."/>
            <person name="Ohta F."/>
            <person name="Oishi K."/>
            <person name="Rigoutsos I."/>
            <person name="Sano M."/>
            <person name="Sasaki A."/>
            <person name="Sasakura Y."/>
            <person name="Shoguchi E."/>
            <person name="Shin-i T."/>
            <person name="Spagnuolo A."/>
            <person name="Stainier D."/>
            <person name="Suzuki M.M."/>
            <person name="Tassy O."/>
            <person name="Takatori N."/>
            <person name="Tokuoka M."/>
            <person name="Yagi K."/>
            <person name="Yoshizaki F."/>
            <person name="Wada S."/>
            <person name="Zhang C."/>
            <person name="Hyatt P.D."/>
            <person name="Larimer F."/>
            <person name="Detter C."/>
            <person name="Doggett N."/>
            <person name="Glavina T."/>
            <person name="Hawkins T."/>
            <person name="Richardson P."/>
            <person name="Lucas S."/>
            <person name="Kohara Y."/>
            <person name="Levine M."/>
            <person name="Satoh N."/>
            <person name="Rokhsar D.S."/>
        </authorList>
    </citation>
    <scope>NUCLEOTIDE SEQUENCE [LARGE SCALE GENOMIC DNA]</scope>
</reference>
<feature type="region of interest" description="Disordered" evidence="1">
    <location>
        <begin position="36"/>
        <end position="60"/>
    </location>
</feature>
<name>F7AY57_CIOIN</name>
<dbReference type="InterPro" id="IPR025719">
    <property type="entry name" value="MYRF_C2"/>
</dbReference>
<dbReference type="HOGENOM" id="CLU_628439_0_0_1"/>
<dbReference type="EMBL" id="EAAA01000910">
    <property type="status" value="NOT_ANNOTATED_CDS"/>
    <property type="molecule type" value="Genomic_DNA"/>
</dbReference>
<feature type="transmembrane region" description="Helical" evidence="2">
    <location>
        <begin position="6"/>
        <end position="30"/>
    </location>
</feature>
<evidence type="ECO:0000313" key="4">
    <source>
        <dbReference type="Ensembl" id="ENSCINP00000021587.2"/>
    </source>
</evidence>
<protein>
    <recommendedName>
        <fullName evidence="3">Myelin gene regulatory factor C-terminal domain-containing protein</fullName>
    </recommendedName>
</protein>
<reference evidence="4" key="2">
    <citation type="journal article" date="2008" name="Genome Biol.">
        <title>Improved genome assembly and evidence-based global gene model set for the chordate Ciona intestinalis: new insight into intron and operon populations.</title>
        <authorList>
            <person name="Satou Y."/>
            <person name="Mineta K."/>
            <person name="Ogasawara M."/>
            <person name="Sasakura Y."/>
            <person name="Shoguchi E."/>
            <person name="Ueno K."/>
            <person name="Yamada L."/>
            <person name="Matsumoto J."/>
            <person name="Wasserscheid J."/>
            <person name="Dewar K."/>
            <person name="Wiley G.B."/>
            <person name="Macmil S.L."/>
            <person name="Roe B.A."/>
            <person name="Zeller R.W."/>
            <person name="Hastings K.E."/>
            <person name="Lemaire P."/>
            <person name="Lindquist E."/>
            <person name="Endo T."/>
            <person name="Hotta K."/>
            <person name="Inaba K."/>
        </authorList>
    </citation>
    <scope>NUCLEOTIDE SEQUENCE [LARGE SCALE GENOMIC DNA]</scope>
    <source>
        <strain evidence="4">wild type</strain>
    </source>
</reference>
<keyword evidence="5" id="KW-1185">Reference proteome</keyword>
<accession>F7AY57</accession>